<comment type="caution">
    <text evidence="2">The sequence shown here is derived from an EMBL/GenBank/DDBJ whole genome shotgun (WGS) entry which is preliminary data.</text>
</comment>
<evidence type="ECO:0000259" key="1">
    <source>
        <dbReference type="Pfam" id="PF09643"/>
    </source>
</evidence>
<reference evidence="2" key="1">
    <citation type="journal article" date="2015" name="Nature">
        <title>Complex archaea that bridge the gap between prokaryotes and eukaryotes.</title>
        <authorList>
            <person name="Spang A."/>
            <person name="Saw J.H."/>
            <person name="Jorgensen S.L."/>
            <person name="Zaremba-Niedzwiedzka K."/>
            <person name="Martijn J."/>
            <person name="Lind A.E."/>
            <person name="van Eijk R."/>
            <person name="Schleper C."/>
            <person name="Guy L."/>
            <person name="Ettema T.J."/>
        </authorList>
    </citation>
    <scope>NUCLEOTIDE SEQUENCE</scope>
</reference>
<name>A0A0F8YXY4_9ZZZZ</name>
<dbReference type="InterPro" id="IPR019096">
    <property type="entry name" value="YopX_protein"/>
</dbReference>
<proteinExistence type="predicted"/>
<gene>
    <name evidence="2" type="ORF">LCGC14_2764690</name>
</gene>
<dbReference type="SUPFAM" id="SSF159006">
    <property type="entry name" value="YopX-like"/>
    <property type="match status" value="1"/>
</dbReference>
<feature type="domain" description="YopX protein" evidence="1">
    <location>
        <begin position="5"/>
        <end position="132"/>
    </location>
</feature>
<organism evidence="2">
    <name type="scientific">marine sediment metagenome</name>
    <dbReference type="NCBI Taxonomy" id="412755"/>
    <lineage>
        <taxon>unclassified sequences</taxon>
        <taxon>metagenomes</taxon>
        <taxon>ecological metagenomes</taxon>
    </lineage>
</organism>
<dbReference type="InterPro" id="IPR023385">
    <property type="entry name" value="YopX-like_C"/>
</dbReference>
<dbReference type="AlphaFoldDB" id="A0A0F8YXY4"/>
<accession>A0A0F8YXY4</accession>
<sequence length="142" mass="16668">MREIKFRAWQGGRFHYWGFIKSKYGDDYEFHSLTDTNAEPLSMTEKMERSQQYTGLIDKNNIEIYEGDIVIFDNRTIGGELVRGEVVWCDDNTLSRLEWGLRLHGERQGYYPTDFLGYLEVIGNIYENPELLNKGEDNLVNV</sequence>
<evidence type="ECO:0000313" key="2">
    <source>
        <dbReference type="EMBL" id="KKK86293.1"/>
    </source>
</evidence>
<dbReference type="EMBL" id="LAZR01050912">
    <property type="protein sequence ID" value="KKK86293.1"/>
    <property type="molecule type" value="Genomic_DNA"/>
</dbReference>
<protein>
    <recommendedName>
        <fullName evidence="1">YopX protein domain-containing protein</fullName>
    </recommendedName>
</protein>
<dbReference type="Gene3D" id="2.30.30.290">
    <property type="entry name" value="YopX-like domains"/>
    <property type="match status" value="1"/>
</dbReference>
<dbReference type="Pfam" id="PF09643">
    <property type="entry name" value="YopX"/>
    <property type="match status" value="1"/>
</dbReference>